<dbReference type="PROSITE" id="PS50102">
    <property type="entry name" value="RRM"/>
    <property type="match status" value="1"/>
</dbReference>
<dbReference type="STRING" id="1280837.A0A316VKL4"/>
<dbReference type="InterPro" id="IPR012677">
    <property type="entry name" value="Nucleotide-bd_a/b_plait_sf"/>
</dbReference>
<feature type="compositionally biased region" description="Acidic residues" evidence="2">
    <location>
        <begin position="59"/>
        <end position="72"/>
    </location>
</feature>
<evidence type="ECO:0000256" key="1">
    <source>
        <dbReference type="PROSITE-ProRule" id="PRU00176"/>
    </source>
</evidence>
<dbReference type="Gene3D" id="3.30.70.330">
    <property type="match status" value="1"/>
</dbReference>
<protein>
    <submittedName>
        <fullName evidence="4">RNA-binding domain-containing protein</fullName>
    </submittedName>
</protein>
<name>A0A316VKL4_9BASI</name>
<dbReference type="PANTHER" id="PTHR45894">
    <property type="entry name" value="RNA-BINDING PROTEIN 8A"/>
    <property type="match status" value="1"/>
</dbReference>
<reference evidence="4 5" key="1">
    <citation type="journal article" date="2018" name="Mol. Biol. Evol.">
        <title>Broad Genomic Sampling Reveals a Smut Pathogenic Ancestry of the Fungal Clade Ustilaginomycotina.</title>
        <authorList>
            <person name="Kijpornyongpan T."/>
            <person name="Mondo S.J."/>
            <person name="Barry K."/>
            <person name="Sandor L."/>
            <person name="Lee J."/>
            <person name="Lipzen A."/>
            <person name="Pangilinan J."/>
            <person name="LaButti K."/>
            <person name="Hainaut M."/>
            <person name="Henrissat B."/>
            <person name="Grigoriev I.V."/>
            <person name="Spatafora J.W."/>
            <person name="Aime M.C."/>
        </authorList>
    </citation>
    <scope>NUCLEOTIDE SEQUENCE [LARGE SCALE GENOMIC DNA]</scope>
    <source>
        <strain evidence="4 5">MCA 3882</strain>
    </source>
</reference>
<dbReference type="SUPFAM" id="SSF54928">
    <property type="entry name" value="RNA-binding domain, RBD"/>
    <property type="match status" value="1"/>
</dbReference>
<evidence type="ECO:0000313" key="5">
    <source>
        <dbReference type="Proteomes" id="UP000245771"/>
    </source>
</evidence>
<proteinExistence type="predicted"/>
<dbReference type="GO" id="GO:0006396">
    <property type="term" value="P:RNA processing"/>
    <property type="evidence" value="ECO:0007669"/>
    <property type="project" value="InterPro"/>
</dbReference>
<evidence type="ECO:0000259" key="3">
    <source>
        <dbReference type="PROSITE" id="PS50102"/>
    </source>
</evidence>
<gene>
    <name evidence="4" type="ORF">FA14DRAFT_172639</name>
</gene>
<dbReference type="FunCoup" id="A0A316VKL4">
    <property type="interactions" value="740"/>
</dbReference>
<dbReference type="GO" id="GO:0005634">
    <property type="term" value="C:nucleus"/>
    <property type="evidence" value="ECO:0007669"/>
    <property type="project" value="InterPro"/>
</dbReference>
<dbReference type="GO" id="GO:0003723">
    <property type="term" value="F:RNA binding"/>
    <property type="evidence" value="ECO:0007669"/>
    <property type="project" value="UniProtKB-UniRule"/>
</dbReference>
<dbReference type="InterPro" id="IPR035979">
    <property type="entry name" value="RBD_domain_sf"/>
</dbReference>
<dbReference type="InterPro" id="IPR008111">
    <property type="entry name" value="RNA-bd_8"/>
</dbReference>
<dbReference type="GO" id="GO:0005737">
    <property type="term" value="C:cytoplasm"/>
    <property type="evidence" value="ECO:0007669"/>
    <property type="project" value="InterPro"/>
</dbReference>
<dbReference type="InterPro" id="IPR000504">
    <property type="entry name" value="RRM_dom"/>
</dbReference>
<feature type="domain" description="RRM" evidence="3">
    <location>
        <begin position="84"/>
        <end position="163"/>
    </location>
</feature>
<dbReference type="InParanoid" id="A0A316VKL4"/>
<dbReference type="RefSeq" id="XP_025356357.1">
    <property type="nucleotide sequence ID" value="XM_025500421.1"/>
</dbReference>
<keyword evidence="5" id="KW-1185">Reference proteome</keyword>
<dbReference type="GeneID" id="37022202"/>
<feature type="region of interest" description="Disordered" evidence="2">
    <location>
        <begin position="1"/>
        <end position="76"/>
    </location>
</feature>
<dbReference type="Pfam" id="PF00076">
    <property type="entry name" value="RRM_1"/>
    <property type="match status" value="1"/>
</dbReference>
<sequence>MAREEDVDIGPGADVEMEDDPSIRKRGRGFDPRADGPSNDGVKHVGNFEKLNLSSEAQMDQDESAGQDEHEEGIERPAQSIEGYIIIVTGIDEEATEEEVIEKFADFGKVQNCHLNLDRRTGYVKGYALLEFRQLEEAKEAIAACKDGLTLMDKELKAGFAFVQPPPTHLPMGIRGAASRGNATRNRSRSPDRR</sequence>
<evidence type="ECO:0000313" key="4">
    <source>
        <dbReference type="EMBL" id="PWN36055.1"/>
    </source>
</evidence>
<feature type="region of interest" description="Disordered" evidence="2">
    <location>
        <begin position="171"/>
        <end position="194"/>
    </location>
</feature>
<dbReference type="SMART" id="SM00360">
    <property type="entry name" value="RRM"/>
    <property type="match status" value="1"/>
</dbReference>
<dbReference type="EMBL" id="KZ819603">
    <property type="protein sequence ID" value="PWN36055.1"/>
    <property type="molecule type" value="Genomic_DNA"/>
</dbReference>
<dbReference type="OrthoDB" id="15688at2759"/>
<accession>A0A316VKL4</accession>
<organism evidence="4 5">
    <name type="scientific">Meira miltonrushii</name>
    <dbReference type="NCBI Taxonomy" id="1280837"/>
    <lineage>
        <taxon>Eukaryota</taxon>
        <taxon>Fungi</taxon>
        <taxon>Dikarya</taxon>
        <taxon>Basidiomycota</taxon>
        <taxon>Ustilaginomycotina</taxon>
        <taxon>Exobasidiomycetes</taxon>
        <taxon>Exobasidiales</taxon>
        <taxon>Brachybasidiaceae</taxon>
        <taxon>Meira</taxon>
    </lineage>
</organism>
<keyword evidence="1" id="KW-0694">RNA-binding</keyword>
<dbReference type="Proteomes" id="UP000245771">
    <property type="component" value="Unassembled WGS sequence"/>
</dbReference>
<dbReference type="AlphaFoldDB" id="A0A316VKL4"/>
<evidence type="ECO:0000256" key="2">
    <source>
        <dbReference type="SAM" id="MobiDB-lite"/>
    </source>
</evidence>